<sequence length="241" mass="26710">MTYSPRRTFIPFASTYHGFVGTSATKRRGYGGREFGSVGGESRLPHPVHHQELPPNSQHFQNIPLRTRIVPFRDTPSLRKSHRPDTLHAPSIPFIFRRRRASPPPHAVLPLPTRRLLLPMPAAPPHAGRSSITLREATRGQRAPAVADVDPAVEVCRRCEDGDMREEKLHRGEEELAGSAEEKPVGMGVRSRRCGEIAGMCWEKFAGVGRSRWRGARPAWGGTADVGRRSRPGGEGRTAWG</sequence>
<protein>
    <submittedName>
        <fullName evidence="2">Uncharacterized protein</fullName>
    </submittedName>
</protein>
<evidence type="ECO:0000313" key="2">
    <source>
        <dbReference type="EMBL" id="EEC75368.1"/>
    </source>
</evidence>
<organism evidence="2 3">
    <name type="scientific">Oryza sativa subsp. indica</name>
    <name type="common">Rice</name>
    <dbReference type="NCBI Taxonomy" id="39946"/>
    <lineage>
        <taxon>Eukaryota</taxon>
        <taxon>Viridiplantae</taxon>
        <taxon>Streptophyta</taxon>
        <taxon>Embryophyta</taxon>
        <taxon>Tracheophyta</taxon>
        <taxon>Spermatophyta</taxon>
        <taxon>Magnoliopsida</taxon>
        <taxon>Liliopsida</taxon>
        <taxon>Poales</taxon>
        <taxon>Poaceae</taxon>
        <taxon>BOP clade</taxon>
        <taxon>Oryzoideae</taxon>
        <taxon>Oryzeae</taxon>
        <taxon>Oryzinae</taxon>
        <taxon>Oryza</taxon>
        <taxon>Oryza sativa</taxon>
    </lineage>
</organism>
<reference evidence="2 3" key="1">
    <citation type="journal article" date="2005" name="PLoS Biol.">
        <title>The genomes of Oryza sativa: a history of duplications.</title>
        <authorList>
            <person name="Yu J."/>
            <person name="Wang J."/>
            <person name="Lin W."/>
            <person name="Li S."/>
            <person name="Li H."/>
            <person name="Zhou J."/>
            <person name="Ni P."/>
            <person name="Dong W."/>
            <person name="Hu S."/>
            <person name="Zeng C."/>
            <person name="Zhang J."/>
            <person name="Zhang Y."/>
            <person name="Li R."/>
            <person name="Xu Z."/>
            <person name="Li S."/>
            <person name="Li X."/>
            <person name="Zheng H."/>
            <person name="Cong L."/>
            <person name="Lin L."/>
            <person name="Yin J."/>
            <person name="Geng J."/>
            <person name="Li G."/>
            <person name="Shi J."/>
            <person name="Liu J."/>
            <person name="Lv H."/>
            <person name="Li J."/>
            <person name="Wang J."/>
            <person name="Deng Y."/>
            <person name="Ran L."/>
            <person name="Shi X."/>
            <person name="Wang X."/>
            <person name="Wu Q."/>
            <person name="Li C."/>
            <person name="Ren X."/>
            <person name="Wang J."/>
            <person name="Wang X."/>
            <person name="Li D."/>
            <person name="Liu D."/>
            <person name="Zhang X."/>
            <person name="Ji Z."/>
            <person name="Zhao W."/>
            <person name="Sun Y."/>
            <person name="Zhang Z."/>
            <person name="Bao J."/>
            <person name="Han Y."/>
            <person name="Dong L."/>
            <person name="Ji J."/>
            <person name="Chen P."/>
            <person name="Wu S."/>
            <person name="Liu J."/>
            <person name="Xiao Y."/>
            <person name="Bu D."/>
            <person name="Tan J."/>
            <person name="Yang L."/>
            <person name="Ye C."/>
            <person name="Zhang J."/>
            <person name="Xu J."/>
            <person name="Zhou Y."/>
            <person name="Yu Y."/>
            <person name="Zhang B."/>
            <person name="Zhuang S."/>
            <person name="Wei H."/>
            <person name="Liu B."/>
            <person name="Lei M."/>
            <person name="Yu H."/>
            <person name="Li Y."/>
            <person name="Xu H."/>
            <person name="Wei S."/>
            <person name="He X."/>
            <person name="Fang L."/>
            <person name="Zhang Z."/>
            <person name="Zhang Y."/>
            <person name="Huang X."/>
            <person name="Su Z."/>
            <person name="Tong W."/>
            <person name="Li J."/>
            <person name="Tong Z."/>
            <person name="Li S."/>
            <person name="Ye J."/>
            <person name="Wang L."/>
            <person name="Fang L."/>
            <person name="Lei T."/>
            <person name="Chen C."/>
            <person name="Chen H."/>
            <person name="Xu Z."/>
            <person name="Li H."/>
            <person name="Huang H."/>
            <person name="Zhang F."/>
            <person name="Xu H."/>
            <person name="Li N."/>
            <person name="Zhao C."/>
            <person name="Li S."/>
            <person name="Dong L."/>
            <person name="Huang Y."/>
            <person name="Li L."/>
            <person name="Xi Y."/>
            <person name="Qi Q."/>
            <person name="Li W."/>
            <person name="Zhang B."/>
            <person name="Hu W."/>
            <person name="Zhang Y."/>
            <person name="Tian X."/>
            <person name="Jiao Y."/>
            <person name="Liang X."/>
            <person name="Jin J."/>
            <person name="Gao L."/>
            <person name="Zheng W."/>
            <person name="Hao B."/>
            <person name="Liu S."/>
            <person name="Wang W."/>
            <person name="Yuan L."/>
            <person name="Cao M."/>
            <person name="McDermott J."/>
            <person name="Samudrala R."/>
            <person name="Wang J."/>
            <person name="Wong G.K."/>
            <person name="Yang H."/>
        </authorList>
    </citation>
    <scope>NUCLEOTIDE SEQUENCE [LARGE SCALE GENOMIC DNA]</scope>
    <source>
        <strain evidence="3">cv. 93-11</strain>
    </source>
</reference>
<name>B8AQJ4_ORYSI</name>
<dbReference type="HOGENOM" id="CLU_1153307_0_0_1"/>
<gene>
    <name evidence="2" type="ORF">OsI_11816</name>
</gene>
<keyword evidence="3" id="KW-1185">Reference proteome</keyword>
<dbReference type="Gramene" id="BGIOSGA012755-TA">
    <property type="protein sequence ID" value="BGIOSGA012755-PA"/>
    <property type="gene ID" value="BGIOSGA012755"/>
</dbReference>
<evidence type="ECO:0000256" key="1">
    <source>
        <dbReference type="SAM" id="MobiDB-lite"/>
    </source>
</evidence>
<proteinExistence type="predicted"/>
<evidence type="ECO:0000313" key="3">
    <source>
        <dbReference type="Proteomes" id="UP000007015"/>
    </source>
</evidence>
<dbReference type="AlphaFoldDB" id="B8AQJ4"/>
<accession>B8AQJ4</accession>
<dbReference type="EMBL" id="CM000128">
    <property type="protein sequence ID" value="EEC75368.1"/>
    <property type="molecule type" value="Genomic_DNA"/>
</dbReference>
<dbReference type="Proteomes" id="UP000007015">
    <property type="component" value="Chromosome 3"/>
</dbReference>
<feature type="region of interest" description="Disordered" evidence="1">
    <location>
        <begin position="217"/>
        <end position="241"/>
    </location>
</feature>